<evidence type="ECO:0000256" key="1">
    <source>
        <dbReference type="SAM" id="SignalP"/>
    </source>
</evidence>
<dbReference type="OrthoDB" id="4073816at2"/>
<feature type="signal peptide" evidence="1">
    <location>
        <begin position="1"/>
        <end position="36"/>
    </location>
</feature>
<feature type="chain" id="PRO_5024829201" description="Peptidase inhibitor family I36" evidence="1">
    <location>
        <begin position="37"/>
        <end position="243"/>
    </location>
</feature>
<protein>
    <recommendedName>
        <fullName evidence="4">Peptidase inhibitor family I36</fullName>
    </recommendedName>
</protein>
<keyword evidence="1" id="KW-0732">Signal</keyword>
<dbReference type="Proteomes" id="UP000324106">
    <property type="component" value="Chromosome"/>
</dbReference>
<dbReference type="AlphaFoldDB" id="A0A5P2ARS3"/>
<gene>
    <name evidence="2" type="ORF">DEJ46_16510</name>
</gene>
<proteinExistence type="predicted"/>
<evidence type="ECO:0008006" key="4">
    <source>
        <dbReference type="Google" id="ProtNLM"/>
    </source>
</evidence>
<name>A0A5P2ARS3_STRVZ</name>
<dbReference type="EMBL" id="CP029194">
    <property type="protein sequence ID" value="QES20527.1"/>
    <property type="molecule type" value="Genomic_DNA"/>
</dbReference>
<evidence type="ECO:0000313" key="3">
    <source>
        <dbReference type="Proteomes" id="UP000324106"/>
    </source>
</evidence>
<dbReference type="Pfam" id="PF03995">
    <property type="entry name" value="Inhibitor_I36"/>
    <property type="match status" value="2"/>
</dbReference>
<reference evidence="2 3" key="1">
    <citation type="submission" date="2018-05" db="EMBL/GenBank/DDBJ databases">
        <title>Streptomyces venezuelae.</title>
        <authorList>
            <person name="Kim W."/>
            <person name="Lee N."/>
            <person name="Cho B.-K."/>
        </authorList>
    </citation>
    <scope>NUCLEOTIDE SEQUENCE [LARGE SCALE GENOMIC DNA]</scope>
    <source>
        <strain evidence="2 3">ATCC 15068</strain>
    </source>
</reference>
<evidence type="ECO:0000313" key="2">
    <source>
        <dbReference type="EMBL" id="QES20527.1"/>
    </source>
</evidence>
<organism evidence="2 3">
    <name type="scientific">Streptomyces venezuelae</name>
    <dbReference type="NCBI Taxonomy" id="54571"/>
    <lineage>
        <taxon>Bacteria</taxon>
        <taxon>Bacillati</taxon>
        <taxon>Actinomycetota</taxon>
        <taxon>Actinomycetes</taxon>
        <taxon>Kitasatosporales</taxon>
        <taxon>Streptomycetaceae</taxon>
        <taxon>Streptomyces</taxon>
    </lineage>
</organism>
<sequence>MIIRVNRQRTLRRWGLALAAVLTLICSAFLVSPASADAFDDCASGKLCLYDASGGGGERRDFPLGDNRETYDGGWDDRALSAMNNTTHWACFSTGGAYGGTVKPVPPGAAVEFPAATASSHKLAPSSAHCFTGYERCPDNRVCTFTEANGRGTMTVHLPATDPATKNYGNSYGAEAAPTSAWNRTQKHVCFYPEPTYTGTWTGSDEKKFGAYVVLRGDSVTVPAPFAGTFHSHELVATTGDCQ</sequence>
<accession>A0A5P2ARS3</accession>